<evidence type="ECO:0000313" key="3">
    <source>
        <dbReference type="Proteomes" id="UP000037237"/>
    </source>
</evidence>
<reference evidence="2 3" key="1">
    <citation type="submission" date="2015-06" db="EMBL/GenBank/DDBJ databases">
        <title>New insights into the roles of widespread benthic archaea in carbon and nitrogen cycling.</title>
        <authorList>
            <person name="Lazar C.S."/>
            <person name="Baker B.J."/>
            <person name="Seitz K.W."/>
            <person name="Hyde A.S."/>
            <person name="Dick G.J."/>
            <person name="Hinrichs K.-U."/>
            <person name="Teske A.P."/>
        </authorList>
    </citation>
    <scope>NUCLEOTIDE SEQUENCE [LARGE SCALE GENOMIC DNA]</scope>
    <source>
        <strain evidence="2">SG8-32-1</strain>
    </source>
</reference>
<name>A0A0M0BXF2_9ARCH</name>
<comment type="caution">
    <text evidence="2">The sequence shown here is derived from an EMBL/GenBank/DDBJ whole genome shotgun (WGS) entry which is preliminary data.</text>
</comment>
<dbReference type="InterPro" id="IPR036388">
    <property type="entry name" value="WH-like_DNA-bd_sf"/>
</dbReference>
<dbReference type="AlphaFoldDB" id="A0A0M0BXF2"/>
<dbReference type="InterPro" id="IPR000835">
    <property type="entry name" value="HTH_MarR-typ"/>
</dbReference>
<dbReference type="InterPro" id="IPR036390">
    <property type="entry name" value="WH_DNA-bd_sf"/>
</dbReference>
<dbReference type="PANTHER" id="PTHR40706:SF1">
    <property type="entry name" value="RIBOFLAVIN KINASE"/>
    <property type="match status" value="1"/>
</dbReference>
<dbReference type="PANTHER" id="PTHR40706">
    <property type="entry name" value="RIBOFLAVIN KINASE"/>
    <property type="match status" value="1"/>
</dbReference>
<feature type="domain" description="HTH marR-type" evidence="1">
    <location>
        <begin position="30"/>
        <end position="68"/>
    </location>
</feature>
<dbReference type="Gene3D" id="1.10.10.10">
    <property type="entry name" value="Winged helix-like DNA-binding domain superfamily/Winged helix DNA-binding domain"/>
    <property type="match status" value="1"/>
</dbReference>
<accession>A0A0M0BXF2</accession>
<organism evidence="2 3">
    <name type="scientific">miscellaneous Crenarchaeota group-1 archaeon SG8-32-1</name>
    <dbReference type="NCBI Taxonomy" id="1685124"/>
    <lineage>
        <taxon>Archaea</taxon>
        <taxon>Candidatus Bathyarchaeota</taxon>
        <taxon>MCG-1</taxon>
    </lineage>
</organism>
<dbReference type="Pfam" id="PF01047">
    <property type="entry name" value="MarR"/>
    <property type="match status" value="1"/>
</dbReference>
<evidence type="ECO:0000259" key="1">
    <source>
        <dbReference type="Pfam" id="PF01047"/>
    </source>
</evidence>
<protein>
    <recommendedName>
        <fullName evidence="1">HTH marR-type domain-containing protein</fullName>
    </recommendedName>
</protein>
<dbReference type="EMBL" id="LFWU01000051">
    <property type="protein sequence ID" value="KON32841.1"/>
    <property type="molecule type" value="Genomic_DNA"/>
</dbReference>
<evidence type="ECO:0000313" key="2">
    <source>
        <dbReference type="EMBL" id="KON32841.1"/>
    </source>
</evidence>
<dbReference type="Proteomes" id="UP000037237">
    <property type="component" value="Unassembled WGS sequence"/>
</dbReference>
<sequence length="124" mass="13954">MVNQLNLNLRSWKLFFSLYKLAELGASSRTIKVSTEYLAEKIGSSQQTASRHLISLEKIGWIKRTITPDGCLIKITSLGVSELKKLYSELRLIFESEYPPSITLEGILFSGLGEGAYYVNKEGY</sequence>
<proteinExistence type="predicted"/>
<dbReference type="InterPro" id="IPR039063">
    <property type="entry name" value="RibK_CTP-dep"/>
</dbReference>
<dbReference type="GO" id="GO:0003700">
    <property type="term" value="F:DNA-binding transcription factor activity"/>
    <property type="evidence" value="ECO:0007669"/>
    <property type="project" value="InterPro"/>
</dbReference>
<dbReference type="SUPFAM" id="SSF46785">
    <property type="entry name" value="Winged helix' DNA-binding domain"/>
    <property type="match status" value="1"/>
</dbReference>
<feature type="non-terminal residue" evidence="2">
    <location>
        <position position="124"/>
    </location>
</feature>
<gene>
    <name evidence="2" type="ORF">AC477_02365</name>
</gene>